<proteinExistence type="predicted"/>
<dbReference type="AlphaFoldDB" id="A0A1J5IWD4"/>
<feature type="domain" description="Transposase IS204/IS1001/IS1096/IS1165 DDE" evidence="1">
    <location>
        <begin position="56"/>
        <end position="321"/>
    </location>
</feature>
<gene>
    <name evidence="2" type="ORF">AUK40_04840</name>
</gene>
<protein>
    <recommendedName>
        <fullName evidence="1">Transposase IS204/IS1001/IS1096/IS1165 DDE domain-containing protein</fullName>
    </recommendedName>
</protein>
<organism evidence="2 3">
    <name type="scientific">Candidatus Wirthbacteria bacterium CG2_30_54_11</name>
    <dbReference type="NCBI Taxonomy" id="1817892"/>
    <lineage>
        <taxon>Bacteria</taxon>
        <taxon>Candidatus Wirthbacteria</taxon>
    </lineage>
</organism>
<name>A0A1J5IWD4_9BACT</name>
<evidence type="ECO:0000259" key="1">
    <source>
        <dbReference type="Pfam" id="PF01610"/>
    </source>
</evidence>
<evidence type="ECO:0000313" key="2">
    <source>
        <dbReference type="EMBL" id="OIP96598.1"/>
    </source>
</evidence>
<comment type="caution">
    <text evidence="2">The sequence shown here is derived from an EMBL/GenBank/DDBJ whole genome shotgun (WGS) entry which is preliminary data.</text>
</comment>
<reference evidence="2" key="1">
    <citation type="journal article" date="2016" name="Environ. Microbiol.">
        <title>Genomic resolution of a cold subsurface aquifer community provides metabolic insights for novel microbes adapted to high CO concentrations.</title>
        <authorList>
            <person name="Probst A.J."/>
            <person name="Castelle C.J."/>
            <person name="Singh A."/>
            <person name="Brown C.T."/>
            <person name="Anantharaman K."/>
            <person name="Sharon I."/>
            <person name="Hug L.A."/>
            <person name="Burstein D."/>
            <person name="Emerson J.B."/>
            <person name="Thomas B.C."/>
            <person name="Banfield J.F."/>
        </authorList>
    </citation>
    <scope>NUCLEOTIDE SEQUENCE [LARGE SCALE GENOMIC DNA]</scope>
    <source>
        <strain evidence="2">CG2_30_54_11</strain>
    </source>
</reference>
<dbReference type="Pfam" id="PF01610">
    <property type="entry name" value="DDE_Tnp_ISL3"/>
    <property type="match status" value="1"/>
</dbReference>
<dbReference type="PANTHER" id="PTHR33498:SF1">
    <property type="entry name" value="TRANSPOSASE FOR INSERTION SEQUENCE ELEMENT IS1557"/>
    <property type="match status" value="1"/>
</dbReference>
<accession>A0A1J5IWD4</accession>
<dbReference type="STRING" id="1817892.AUK40_04840"/>
<dbReference type="EMBL" id="MNZT01000082">
    <property type="protein sequence ID" value="OIP96598.1"/>
    <property type="molecule type" value="Genomic_DNA"/>
</dbReference>
<dbReference type="InterPro" id="IPR002560">
    <property type="entry name" value="Transposase_DDE"/>
</dbReference>
<sequence>MDATPLPISQIALWNHLEPSTLEKQYKEHLSDFRDWEQERNVEALVYPENFGPRMSIDDVAMHDGEAYTAITNKDAKGKKGCLAAMIKGTKNEVVSRALNPVPFEIKMGVTEITADLANNMDWICRTNFICATVVADRFHVQALVHEAVQELRILERRKAIDEDNQLEKAAREQRRHYDPFRYENGDTKKQLLARSRYLLFKPQEKWTESQSERGEILFREFPKLKLAFDLSMDFRGIYENKRLSKWEITELIKAWALNVKASKLPTLVSASQTIMNNLGKIVNYFEHRSTNAGAESFNAKLKGFRALLRGVRDPAFFLYRVEKLFA</sequence>
<dbReference type="Proteomes" id="UP000183245">
    <property type="component" value="Unassembled WGS sequence"/>
</dbReference>
<evidence type="ECO:0000313" key="3">
    <source>
        <dbReference type="Proteomes" id="UP000183245"/>
    </source>
</evidence>
<dbReference type="PANTHER" id="PTHR33498">
    <property type="entry name" value="TRANSPOSASE FOR INSERTION SEQUENCE ELEMENT IS1557"/>
    <property type="match status" value="1"/>
</dbReference>
<dbReference type="InterPro" id="IPR047951">
    <property type="entry name" value="Transpos_ISL3"/>
</dbReference>